<gene>
    <name evidence="2" type="ORF">Ocin01_18388</name>
</gene>
<name>A0A1D2M5Q2_ORCCI</name>
<reference evidence="2 3" key="1">
    <citation type="journal article" date="2016" name="Genome Biol. Evol.">
        <title>Gene Family Evolution Reflects Adaptation to Soil Environmental Stressors in the Genome of the Collembolan Orchesella cincta.</title>
        <authorList>
            <person name="Faddeeva-Vakhrusheva A."/>
            <person name="Derks M.F."/>
            <person name="Anvar S.Y."/>
            <person name="Agamennone V."/>
            <person name="Suring W."/>
            <person name="Smit S."/>
            <person name="van Straalen N.M."/>
            <person name="Roelofs D."/>
        </authorList>
    </citation>
    <scope>NUCLEOTIDE SEQUENCE [LARGE SCALE GENOMIC DNA]</scope>
    <source>
        <tissue evidence="2">Mixed pool</tissue>
    </source>
</reference>
<dbReference type="EMBL" id="LJIJ01003815">
    <property type="protein sequence ID" value="ODM88293.1"/>
    <property type="molecule type" value="Genomic_DNA"/>
</dbReference>
<keyword evidence="1" id="KW-0175">Coiled coil</keyword>
<feature type="non-terminal residue" evidence="2">
    <location>
        <position position="1"/>
    </location>
</feature>
<evidence type="ECO:0000313" key="3">
    <source>
        <dbReference type="Proteomes" id="UP000094527"/>
    </source>
</evidence>
<comment type="caution">
    <text evidence="2">The sequence shown here is derived from an EMBL/GenBank/DDBJ whole genome shotgun (WGS) entry which is preliminary data.</text>
</comment>
<protein>
    <submittedName>
        <fullName evidence="2">Uncharacterized protein</fullName>
    </submittedName>
</protein>
<dbReference type="Proteomes" id="UP000094527">
    <property type="component" value="Unassembled WGS sequence"/>
</dbReference>
<feature type="coiled-coil region" evidence="1">
    <location>
        <begin position="69"/>
        <end position="96"/>
    </location>
</feature>
<evidence type="ECO:0000256" key="1">
    <source>
        <dbReference type="SAM" id="Coils"/>
    </source>
</evidence>
<sequence length="111" mass="12511">IQNITSSSLQAPDRLRCAQTLLDELLAQHSRPISTHESVTHTDLIADQAKSDNEGDDHVSQTLNSAQYTDNLTKEMQLQRQEILELKAEISKLNISQVLLMRTVDEETLKV</sequence>
<dbReference type="AlphaFoldDB" id="A0A1D2M5Q2"/>
<keyword evidence="3" id="KW-1185">Reference proteome</keyword>
<accession>A0A1D2M5Q2</accession>
<evidence type="ECO:0000313" key="2">
    <source>
        <dbReference type="EMBL" id="ODM88293.1"/>
    </source>
</evidence>
<organism evidence="2 3">
    <name type="scientific">Orchesella cincta</name>
    <name type="common">Springtail</name>
    <name type="synonym">Podura cincta</name>
    <dbReference type="NCBI Taxonomy" id="48709"/>
    <lineage>
        <taxon>Eukaryota</taxon>
        <taxon>Metazoa</taxon>
        <taxon>Ecdysozoa</taxon>
        <taxon>Arthropoda</taxon>
        <taxon>Hexapoda</taxon>
        <taxon>Collembola</taxon>
        <taxon>Entomobryomorpha</taxon>
        <taxon>Entomobryoidea</taxon>
        <taxon>Orchesellidae</taxon>
        <taxon>Orchesellinae</taxon>
        <taxon>Orchesella</taxon>
    </lineage>
</organism>
<proteinExistence type="predicted"/>